<dbReference type="Pfam" id="PF00078">
    <property type="entry name" value="RVT_1"/>
    <property type="match status" value="1"/>
</dbReference>
<dbReference type="PANTHER" id="PTHR31635">
    <property type="entry name" value="REVERSE TRANSCRIPTASE DOMAIN-CONTAINING PROTEIN-RELATED"/>
    <property type="match status" value="1"/>
</dbReference>
<dbReference type="Proteomes" id="UP001418222">
    <property type="component" value="Unassembled WGS sequence"/>
</dbReference>
<organism evidence="2 3">
    <name type="scientific">Platanthera zijinensis</name>
    <dbReference type="NCBI Taxonomy" id="2320716"/>
    <lineage>
        <taxon>Eukaryota</taxon>
        <taxon>Viridiplantae</taxon>
        <taxon>Streptophyta</taxon>
        <taxon>Embryophyta</taxon>
        <taxon>Tracheophyta</taxon>
        <taxon>Spermatophyta</taxon>
        <taxon>Magnoliopsida</taxon>
        <taxon>Liliopsida</taxon>
        <taxon>Asparagales</taxon>
        <taxon>Orchidaceae</taxon>
        <taxon>Orchidoideae</taxon>
        <taxon>Orchideae</taxon>
        <taxon>Orchidinae</taxon>
        <taxon>Platanthera</taxon>
    </lineage>
</organism>
<name>A0AAP0BBK0_9ASPA</name>
<dbReference type="AlphaFoldDB" id="A0AAP0BBK0"/>
<accession>A0AAP0BBK0</accession>
<dbReference type="EMBL" id="JBBWWQ010000012">
    <property type="protein sequence ID" value="KAK8934137.1"/>
    <property type="molecule type" value="Genomic_DNA"/>
</dbReference>
<evidence type="ECO:0000313" key="2">
    <source>
        <dbReference type="EMBL" id="KAK8934137.1"/>
    </source>
</evidence>
<sequence length="176" mass="19801">MKPLLCNIISDEQAAFVPGRLLSDHCLVAQEIIHCLHSSESKSGYIAVKLDMEKAFHRIQWNFLQRALQAFNFRPAWISLIMECVSSPKYGLLINGAKSEWINASCDLRQDCPLSPYHFIICSEFLSILIKQSNYPGLGIKVSMSTQKISHLLFVDDTLLFGSASILGDQDPLHFT</sequence>
<feature type="domain" description="Reverse transcriptase" evidence="1">
    <location>
        <begin position="4"/>
        <end position="162"/>
    </location>
</feature>
<keyword evidence="3" id="KW-1185">Reference proteome</keyword>
<proteinExistence type="predicted"/>
<protein>
    <recommendedName>
        <fullName evidence="1">Reverse transcriptase domain-containing protein</fullName>
    </recommendedName>
</protein>
<dbReference type="InterPro" id="IPR000477">
    <property type="entry name" value="RT_dom"/>
</dbReference>
<comment type="caution">
    <text evidence="2">The sequence shown here is derived from an EMBL/GenBank/DDBJ whole genome shotgun (WGS) entry which is preliminary data.</text>
</comment>
<reference evidence="2 3" key="1">
    <citation type="journal article" date="2022" name="Nat. Plants">
        <title>Genomes of leafy and leafless Platanthera orchids illuminate the evolution of mycoheterotrophy.</title>
        <authorList>
            <person name="Li M.H."/>
            <person name="Liu K.W."/>
            <person name="Li Z."/>
            <person name="Lu H.C."/>
            <person name="Ye Q.L."/>
            <person name="Zhang D."/>
            <person name="Wang J.Y."/>
            <person name="Li Y.F."/>
            <person name="Zhong Z.M."/>
            <person name="Liu X."/>
            <person name="Yu X."/>
            <person name="Liu D.K."/>
            <person name="Tu X.D."/>
            <person name="Liu B."/>
            <person name="Hao Y."/>
            <person name="Liao X.Y."/>
            <person name="Jiang Y.T."/>
            <person name="Sun W.H."/>
            <person name="Chen J."/>
            <person name="Chen Y.Q."/>
            <person name="Ai Y."/>
            <person name="Zhai J.W."/>
            <person name="Wu S.S."/>
            <person name="Zhou Z."/>
            <person name="Hsiao Y.Y."/>
            <person name="Wu W.L."/>
            <person name="Chen Y.Y."/>
            <person name="Lin Y.F."/>
            <person name="Hsu J.L."/>
            <person name="Li C.Y."/>
            <person name="Wang Z.W."/>
            <person name="Zhao X."/>
            <person name="Zhong W.Y."/>
            <person name="Ma X.K."/>
            <person name="Ma L."/>
            <person name="Huang J."/>
            <person name="Chen G.Z."/>
            <person name="Huang M.Z."/>
            <person name="Huang L."/>
            <person name="Peng D.H."/>
            <person name="Luo Y.B."/>
            <person name="Zou S.Q."/>
            <person name="Chen S.P."/>
            <person name="Lan S."/>
            <person name="Tsai W.C."/>
            <person name="Van de Peer Y."/>
            <person name="Liu Z.J."/>
        </authorList>
    </citation>
    <scope>NUCLEOTIDE SEQUENCE [LARGE SCALE GENOMIC DNA]</scope>
    <source>
        <strain evidence="2">Lor287</strain>
    </source>
</reference>
<dbReference type="PANTHER" id="PTHR31635:SF196">
    <property type="entry name" value="REVERSE TRANSCRIPTASE DOMAIN-CONTAINING PROTEIN-RELATED"/>
    <property type="match status" value="1"/>
</dbReference>
<evidence type="ECO:0000313" key="3">
    <source>
        <dbReference type="Proteomes" id="UP001418222"/>
    </source>
</evidence>
<gene>
    <name evidence="2" type="ORF">KSP39_PZI014298</name>
</gene>
<evidence type="ECO:0000259" key="1">
    <source>
        <dbReference type="Pfam" id="PF00078"/>
    </source>
</evidence>